<protein>
    <submittedName>
        <fullName evidence="3">Alginate export family protein</fullName>
    </submittedName>
</protein>
<accession>A0AA49GQ59</accession>
<proteinExistence type="predicted"/>
<keyword evidence="1" id="KW-0732">Signal</keyword>
<evidence type="ECO:0000256" key="1">
    <source>
        <dbReference type="SAM" id="SignalP"/>
    </source>
</evidence>
<reference evidence="3" key="2">
    <citation type="journal article" date="2024" name="Antonie Van Leeuwenhoek">
        <title>Roseihalotalea indica gen. nov., sp. nov., a halophilic Bacteroidetes from mesopelagic Southwest Indian Ocean with higher carbohydrate metabolic potential.</title>
        <authorList>
            <person name="Chen B."/>
            <person name="Zhang M."/>
            <person name="Lin D."/>
            <person name="Ye J."/>
            <person name="Tang K."/>
        </authorList>
    </citation>
    <scope>NUCLEOTIDE SEQUENCE</scope>
    <source>
        <strain evidence="3">TK19036</strain>
    </source>
</reference>
<gene>
    <name evidence="3" type="ORF">K4G66_30540</name>
</gene>
<organism evidence="3">
    <name type="scientific">Roseihalotalea indica</name>
    <dbReference type="NCBI Taxonomy" id="2867963"/>
    <lineage>
        <taxon>Bacteria</taxon>
        <taxon>Pseudomonadati</taxon>
        <taxon>Bacteroidota</taxon>
        <taxon>Cytophagia</taxon>
        <taxon>Cytophagales</taxon>
        <taxon>Catalimonadaceae</taxon>
        <taxon>Roseihalotalea</taxon>
    </lineage>
</organism>
<feature type="domain" description="Alginate export" evidence="2">
    <location>
        <begin position="31"/>
        <end position="393"/>
    </location>
</feature>
<dbReference type="Pfam" id="PF13372">
    <property type="entry name" value="Alginate_exp"/>
    <property type="match status" value="1"/>
</dbReference>
<dbReference type="InterPro" id="IPR053728">
    <property type="entry name" value="Alginate_Permeability_Chnl"/>
</dbReference>
<sequence>MRINTNCIWKLCLLACSVTITSNLFAQGQFSVSANFRARSEYRDGARILLNDTQKPSFVSSQRTRLITDYQLDQFEFRFAIQNARIWGVDDERANIPNLNLAEGYVKYYFNEDKDKFNIKVGRQHLVLDDGRIFGMRNWNDIAVSHDLALLEYNDNDWSVKTGGGYNNDSNKFSESAYEVNYYKYLALVWANKQINKNLGVSVLTSVDGNENPDDFEEIYPRLTSGVYVKGGNKGTDFGVQAAFYYQYGKNPTGLQQKAFMYSVIPTYKFNEKLRGAIGYNFFSGNDQLSTNTTTNRAFNKLFGDGHRYYGYMDYFLNIESNTKGGGMKNLFGSLYFRTSKKSELELSFHNFAFGGTFMDPETLGAATNQLGNEIDVQYIHKFNNFFSVRVDYSAMFAQQSMELIKGGNHERHQQWATVMLIAKPELFSSIKKD</sequence>
<reference evidence="3" key="1">
    <citation type="journal article" date="2023" name="Comput. Struct. Biotechnol. J.">
        <title>Discovery of a novel marine Bacteroidetes with a rich repertoire of carbohydrate-active enzymes.</title>
        <authorList>
            <person name="Chen B."/>
            <person name="Liu G."/>
            <person name="Chen Q."/>
            <person name="Wang H."/>
            <person name="Liu L."/>
            <person name="Tang K."/>
        </authorList>
    </citation>
    <scope>NUCLEOTIDE SEQUENCE</scope>
    <source>
        <strain evidence="3">TK19036</strain>
    </source>
</reference>
<dbReference type="InterPro" id="IPR025388">
    <property type="entry name" value="Alginate_export_dom"/>
</dbReference>
<evidence type="ECO:0000259" key="2">
    <source>
        <dbReference type="Pfam" id="PF13372"/>
    </source>
</evidence>
<feature type="chain" id="PRO_5041265116" evidence="1">
    <location>
        <begin position="27"/>
        <end position="434"/>
    </location>
</feature>
<dbReference type="AlphaFoldDB" id="A0AA49GQ59"/>
<name>A0AA49GQ59_9BACT</name>
<feature type="signal peptide" evidence="1">
    <location>
        <begin position="1"/>
        <end position="26"/>
    </location>
</feature>
<dbReference type="Gene3D" id="2.40.160.100">
    <property type="match status" value="1"/>
</dbReference>
<evidence type="ECO:0000313" key="3">
    <source>
        <dbReference type="EMBL" id="WKN36705.1"/>
    </source>
</evidence>
<dbReference type="EMBL" id="CP120682">
    <property type="protein sequence ID" value="WKN36705.1"/>
    <property type="molecule type" value="Genomic_DNA"/>
</dbReference>